<dbReference type="Pfam" id="PF13358">
    <property type="entry name" value="DDE_3"/>
    <property type="match status" value="1"/>
</dbReference>
<dbReference type="EMBL" id="CADCWO010000032">
    <property type="protein sequence ID" value="CAA9558710.1"/>
    <property type="molecule type" value="Genomic_DNA"/>
</dbReference>
<evidence type="ECO:0000313" key="2">
    <source>
        <dbReference type="EMBL" id="CAA9558710.1"/>
    </source>
</evidence>
<protein>
    <submittedName>
        <fullName evidence="2">Transposase</fullName>
    </submittedName>
</protein>
<evidence type="ECO:0000259" key="1">
    <source>
        <dbReference type="Pfam" id="PF13358"/>
    </source>
</evidence>
<organism evidence="2">
    <name type="scientific">uncultured Synechococcales cyanobacterium</name>
    <dbReference type="NCBI Taxonomy" id="1936017"/>
    <lineage>
        <taxon>Bacteria</taxon>
        <taxon>Bacillati</taxon>
        <taxon>Cyanobacteriota</taxon>
        <taxon>Cyanophyceae</taxon>
        <taxon>Synechococcales</taxon>
        <taxon>environmental samples</taxon>
    </lineage>
</organism>
<dbReference type="InterPro" id="IPR038717">
    <property type="entry name" value="Tc1-like_DDE_dom"/>
</dbReference>
<dbReference type="PANTHER" id="PTHR46564:SF1">
    <property type="entry name" value="TRANSPOSASE"/>
    <property type="match status" value="1"/>
</dbReference>
<dbReference type="NCBIfam" id="NF033545">
    <property type="entry name" value="transpos_IS630"/>
    <property type="match status" value="1"/>
</dbReference>
<gene>
    <name evidence="2" type="ORF">AVDCRST_MAG81-692</name>
</gene>
<dbReference type="PANTHER" id="PTHR46564">
    <property type="entry name" value="TRANSPOSASE"/>
    <property type="match status" value="1"/>
</dbReference>
<dbReference type="AlphaFoldDB" id="A0A6J4URU5"/>
<dbReference type="GO" id="GO:0003676">
    <property type="term" value="F:nucleic acid binding"/>
    <property type="evidence" value="ECO:0007669"/>
    <property type="project" value="InterPro"/>
</dbReference>
<name>A0A6J4URU5_9CYAN</name>
<feature type="domain" description="Tc1-like transposase DDE" evidence="1">
    <location>
        <begin position="19"/>
        <end position="160"/>
    </location>
</feature>
<sequence length="190" mass="21216">MQRLRVQYWQVIGQVRLEDLVFVDETGSNLAMTRRYARSPKGTRAYGHCPQQRGSNVTLIGAIALQGMVGAMNFPGGTDALAFETYLTQVLLPNLWPGACVVMDNLPAHKVARVREIIEDVGARLVYLSPYSPDFNPIENCWSKVKQFLRSRAARTYAELDQAITDALAALTNRDIIGWFTHCCYCSASN</sequence>
<dbReference type="InterPro" id="IPR036397">
    <property type="entry name" value="RNaseH_sf"/>
</dbReference>
<dbReference type="InterPro" id="IPR047655">
    <property type="entry name" value="Transpos_IS630-like"/>
</dbReference>
<reference evidence="2" key="1">
    <citation type="submission" date="2020-02" db="EMBL/GenBank/DDBJ databases">
        <authorList>
            <person name="Meier V. D."/>
        </authorList>
    </citation>
    <scope>NUCLEOTIDE SEQUENCE</scope>
    <source>
        <strain evidence="2">AVDCRST_MAG81</strain>
    </source>
</reference>
<proteinExistence type="predicted"/>
<dbReference type="Gene3D" id="3.30.420.10">
    <property type="entry name" value="Ribonuclease H-like superfamily/Ribonuclease H"/>
    <property type="match status" value="1"/>
</dbReference>
<accession>A0A6J4URU5</accession>